<protein>
    <submittedName>
        <fullName evidence="1">Uncharacterized protein</fullName>
    </submittedName>
</protein>
<sequence>MCRNATSRLGNATKLHG</sequence>
<proteinExistence type="predicted"/>
<dbReference type="Proteomes" id="UP000265520">
    <property type="component" value="Unassembled WGS sequence"/>
</dbReference>
<dbReference type="AlphaFoldDB" id="A0A392S0F9"/>
<accession>A0A392S0F9</accession>
<feature type="non-terminal residue" evidence="1">
    <location>
        <position position="17"/>
    </location>
</feature>
<reference evidence="1 2" key="1">
    <citation type="journal article" date="2018" name="Front. Plant Sci.">
        <title>Red Clover (Trifolium pratense) and Zigzag Clover (T. medium) - A Picture of Genomic Similarities and Differences.</title>
        <authorList>
            <person name="Dluhosova J."/>
            <person name="Istvanek J."/>
            <person name="Nedelnik J."/>
            <person name="Repkova J."/>
        </authorList>
    </citation>
    <scope>NUCLEOTIDE SEQUENCE [LARGE SCALE GENOMIC DNA]</scope>
    <source>
        <strain evidence="2">cv. 10/8</strain>
        <tissue evidence="1">Leaf</tissue>
    </source>
</reference>
<dbReference type="EMBL" id="LXQA010297628">
    <property type="protein sequence ID" value="MCI41892.1"/>
    <property type="molecule type" value="Genomic_DNA"/>
</dbReference>
<organism evidence="1 2">
    <name type="scientific">Trifolium medium</name>
    <dbReference type="NCBI Taxonomy" id="97028"/>
    <lineage>
        <taxon>Eukaryota</taxon>
        <taxon>Viridiplantae</taxon>
        <taxon>Streptophyta</taxon>
        <taxon>Embryophyta</taxon>
        <taxon>Tracheophyta</taxon>
        <taxon>Spermatophyta</taxon>
        <taxon>Magnoliopsida</taxon>
        <taxon>eudicotyledons</taxon>
        <taxon>Gunneridae</taxon>
        <taxon>Pentapetalae</taxon>
        <taxon>rosids</taxon>
        <taxon>fabids</taxon>
        <taxon>Fabales</taxon>
        <taxon>Fabaceae</taxon>
        <taxon>Papilionoideae</taxon>
        <taxon>50 kb inversion clade</taxon>
        <taxon>NPAAA clade</taxon>
        <taxon>Hologalegina</taxon>
        <taxon>IRL clade</taxon>
        <taxon>Trifolieae</taxon>
        <taxon>Trifolium</taxon>
    </lineage>
</organism>
<name>A0A392S0F9_9FABA</name>
<evidence type="ECO:0000313" key="2">
    <source>
        <dbReference type="Proteomes" id="UP000265520"/>
    </source>
</evidence>
<comment type="caution">
    <text evidence="1">The sequence shown here is derived from an EMBL/GenBank/DDBJ whole genome shotgun (WGS) entry which is preliminary data.</text>
</comment>
<evidence type="ECO:0000313" key="1">
    <source>
        <dbReference type="EMBL" id="MCI41892.1"/>
    </source>
</evidence>
<keyword evidence="2" id="KW-1185">Reference proteome</keyword>